<evidence type="ECO:0000313" key="1">
    <source>
        <dbReference type="EMBL" id="KAF2310451.1"/>
    </source>
</evidence>
<reference evidence="1 2" key="1">
    <citation type="journal article" date="2020" name="Mol. Plant">
        <title>The Chromosome-Based Rubber Tree Genome Provides New Insights into Spurge Genome Evolution and Rubber Biosynthesis.</title>
        <authorList>
            <person name="Liu J."/>
            <person name="Shi C."/>
            <person name="Shi C.C."/>
            <person name="Li W."/>
            <person name="Zhang Q.J."/>
            <person name="Zhang Y."/>
            <person name="Li K."/>
            <person name="Lu H.F."/>
            <person name="Shi C."/>
            <person name="Zhu S.T."/>
            <person name="Xiao Z.Y."/>
            <person name="Nan H."/>
            <person name="Yue Y."/>
            <person name="Zhu X.G."/>
            <person name="Wu Y."/>
            <person name="Hong X.N."/>
            <person name="Fan G.Y."/>
            <person name="Tong Y."/>
            <person name="Zhang D."/>
            <person name="Mao C.L."/>
            <person name="Liu Y.L."/>
            <person name="Hao S.J."/>
            <person name="Liu W.Q."/>
            <person name="Lv M.Q."/>
            <person name="Zhang H.B."/>
            <person name="Liu Y."/>
            <person name="Hu-Tang G.R."/>
            <person name="Wang J.P."/>
            <person name="Wang J.H."/>
            <person name="Sun Y.H."/>
            <person name="Ni S.B."/>
            <person name="Chen W.B."/>
            <person name="Zhang X.C."/>
            <person name="Jiao Y.N."/>
            <person name="Eichler E.E."/>
            <person name="Li G.H."/>
            <person name="Liu X."/>
            <person name="Gao L.Z."/>
        </authorList>
    </citation>
    <scope>NUCLEOTIDE SEQUENCE [LARGE SCALE GENOMIC DNA]</scope>
    <source>
        <strain evidence="2">cv. GT1</strain>
        <tissue evidence="1">Leaf</tissue>
    </source>
</reference>
<comment type="caution">
    <text evidence="1">The sequence shown here is derived from an EMBL/GenBank/DDBJ whole genome shotgun (WGS) entry which is preliminary data.</text>
</comment>
<dbReference type="GO" id="GO:0016887">
    <property type="term" value="F:ATP hydrolysis activity"/>
    <property type="evidence" value="ECO:0007669"/>
    <property type="project" value="InterPro"/>
</dbReference>
<dbReference type="Proteomes" id="UP000467840">
    <property type="component" value="Chromosome 14"/>
</dbReference>
<dbReference type="EMBL" id="JAAGAX010000006">
    <property type="protein sequence ID" value="KAF2310451.1"/>
    <property type="molecule type" value="Genomic_DNA"/>
</dbReference>
<dbReference type="PANTHER" id="PTHR23336">
    <property type="entry name" value="ZINC FINGER CW-TYPE COILED-COIL DOMAIN PROTEIN 3"/>
    <property type="match status" value="1"/>
</dbReference>
<keyword evidence="2" id="KW-1185">Reference proteome</keyword>
<name>A0A6A6M9M8_HEVBR</name>
<dbReference type="InterPro" id="IPR045261">
    <property type="entry name" value="MORC_ATPase"/>
</dbReference>
<sequence length="178" mass="19464">MLRMGISGLSSSSLVMLKKPKLEQFDSIVPAGFLAHGNGFKTSAMRLGADVVVFLRCHDGKSQTQSIGLPSYTFFTTTGKEDIVVPMSPMASLKQQNREQSDIDHHVKDGDKRKLSSSSLVMLKKQKLEQFDSIVPAGFLARIRTVPESSPGPLVVVVNNNKESSNQIVKAPFVRSCK</sequence>
<proteinExistence type="predicted"/>
<evidence type="ECO:0000313" key="2">
    <source>
        <dbReference type="Proteomes" id="UP000467840"/>
    </source>
</evidence>
<organism evidence="1 2">
    <name type="scientific">Hevea brasiliensis</name>
    <name type="common">Para rubber tree</name>
    <name type="synonym">Siphonia brasiliensis</name>
    <dbReference type="NCBI Taxonomy" id="3981"/>
    <lineage>
        <taxon>Eukaryota</taxon>
        <taxon>Viridiplantae</taxon>
        <taxon>Streptophyta</taxon>
        <taxon>Embryophyta</taxon>
        <taxon>Tracheophyta</taxon>
        <taxon>Spermatophyta</taxon>
        <taxon>Magnoliopsida</taxon>
        <taxon>eudicotyledons</taxon>
        <taxon>Gunneridae</taxon>
        <taxon>Pentapetalae</taxon>
        <taxon>rosids</taxon>
        <taxon>fabids</taxon>
        <taxon>Malpighiales</taxon>
        <taxon>Euphorbiaceae</taxon>
        <taxon>Crotonoideae</taxon>
        <taxon>Micrandreae</taxon>
        <taxon>Hevea</taxon>
    </lineage>
</organism>
<gene>
    <name evidence="1" type="ORF">GH714_010773</name>
</gene>
<dbReference type="PANTHER" id="PTHR23336:SF50">
    <property type="entry name" value="PROTEIN MICRORCHIDIA 1-RELATED"/>
    <property type="match status" value="1"/>
</dbReference>
<dbReference type="AlphaFoldDB" id="A0A6A6M9M8"/>
<dbReference type="GO" id="GO:0005634">
    <property type="term" value="C:nucleus"/>
    <property type="evidence" value="ECO:0007669"/>
    <property type="project" value="TreeGrafter"/>
</dbReference>
<protein>
    <submittedName>
        <fullName evidence="1">Uncharacterized protein</fullName>
    </submittedName>
</protein>
<accession>A0A6A6M9M8</accession>